<accession>A0A1N5WJG8</accession>
<dbReference type="PROSITE" id="PS00061">
    <property type="entry name" value="ADH_SHORT"/>
    <property type="match status" value="1"/>
</dbReference>
<evidence type="ECO:0000313" key="3">
    <source>
        <dbReference type="Proteomes" id="UP000195607"/>
    </source>
</evidence>
<dbReference type="InterPro" id="IPR036291">
    <property type="entry name" value="NAD(P)-bd_dom_sf"/>
</dbReference>
<dbReference type="RefSeq" id="WP_148690195.1">
    <property type="nucleotide sequence ID" value="NZ_LT671858.1"/>
</dbReference>
<dbReference type="NCBIfam" id="NF009466">
    <property type="entry name" value="PRK12826.1-2"/>
    <property type="match status" value="1"/>
</dbReference>
<dbReference type="InterPro" id="IPR002347">
    <property type="entry name" value="SDR_fam"/>
</dbReference>
<dbReference type="Proteomes" id="UP000195607">
    <property type="component" value="Chromosome I"/>
</dbReference>
<proteinExistence type="inferred from homology"/>
<dbReference type="InterPro" id="IPR020904">
    <property type="entry name" value="Sc_DH/Rdtase_CS"/>
</dbReference>
<dbReference type="Pfam" id="PF13561">
    <property type="entry name" value="adh_short_C2"/>
    <property type="match status" value="1"/>
</dbReference>
<dbReference type="Gene3D" id="3.40.50.720">
    <property type="entry name" value="NAD(P)-binding Rossmann-like Domain"/>
    <property type="match status" value="1"/>
</dbReference>
<dbReference type="NCBIfam" id="NF005559">
    <property type="entry name" value="PRK07231.1"/>
    <property type="match status" value="1"/>
</dbReference>
<evidence type="ECO:0000313" key="2">
    <source>
        <dbReference type="EMBL" id="SIM85248.1"/>
    </source>
</evidence>
<dbReference type="EMBL" id="LT671858">
    <property type="protein sequence ID" value="SIM85248.1"/>
    <property type="molecule type" value="Genomic_DNA"/>
</dbReference>
<dbReference type="InterPro" id="IPR050259">
    <property type="entry name" value="SDR"/>
</dbReference>
<organism evidence="2 3">
    <name type="scientific">Cuniculiplasma divulgatum</name>
    <dbReference type="NCBI Taxonomy" id="1673428"/>
    <lineage>
        <taxon>Archaea</taxon>
        <taxon>Methanobacteriati</taxon>
        <taxon>Thermoplasmatota</taxon>
        <taxon>Thermoplasmata</taxon>
        <taxon>Thermoplasmatales</taxon>
        <taxon>Cuniculiplasmataceae</taxon>
        <taxon>Cuniculiplasma</taxon>
    </lineage>
</organism>
<reference evidence="2 3" key="1">
    <citation type="submission" date="2016-04" db="EMBL/GenBank/DDBJ databases">
        <authorList>
            <person name="Evans L.H."/>
            <person name="Alamgir A."/>
            <person name="Owens N."/>
            <person name="Weber N.D."/>
            <person name="Virtaneva K."/>
            <person name="Barbian K."/>
            <person name="Babar A."/>
            <person name="Rosenke K."/>
        </authorList>
    </citation>
    <scope>NUCLEOTIDE SEQUENCE [LARGE SCALE GENOMIC DNA]</scope>
    <source>
        <strain evidence="3">S5(T) (JCM 30642 \VKM B-2941)</strain>
    </source>
</reference>
<dbReference type="PANTHER" id="PTHR42879">
    <property type="entry name" value="3-OXOACYL-(ACYL-CARRIER-PROTEIN) REDUCTASE"/>
    <property type="match status" value="1"/>
</dbReference>
<sequence>MTDENGKDVGTHGININLNGKIALVTGSSSGLGMEIARYMAKAGATVAIHYRKEVEPATNLADDINKSGGKAAIFGGDVSKRSDVEKIFSDIDKKFGPVDILVNNAGIDGKRELCGDDDPDDWERVISINLLGPYYCSREAVRRMKKSGHGVIVNITSVHEFVPWSGYTAYSSAKAGLSMFTKTLAQEVSESGIRVVAVAPGAIKTPINKDVWSNPETYKDLLTKIAMPRMGETKDIAEAVTFLASDYASYITGTTLVVDGGMLLYPAFKHGG</sequence>
<dbReference type="PRINTS" id="PR00081">
    <property type="entry name" value="GDHRDH"/>
</dbReference>
<comment type="similarity">
    <text evidence="1">Belongs to the short-chain dehydrogenases/reductases (SDR) family.</text>
</comment>
<dbReference type="PANTHER" id="PTHR42879:SF2">
    <property type="entry name" value="3-OXOACYL-[ACYL-CARRIER-PROTEIN] REDUCTASE FABG"/>
    <property type="match status" value="1"/>
</dbReference>
<gene>
    <name evidence="2" type="ORF">CSP5_1858</name>
</gene>
<name>A0A1N5WJG8_9ARCH</name>
<dbReference type="GO" id="GO:0032787">
    <property type="term" value="P:monocarboxylic acid metabolic process"/>
    <property type="evidence" value="ECO:0007669"/>
    <property type="project" value="UniProtKB-ARBA"/>
</dbReference>
<dbReference type="GeneID" id="41589095"/>
<dbReference type="SUPFAM" id="SSF51735">
    <property type="entry name" value="NAD(P)-binding Rossmann-fold domains"/>
    <property type="match status" value="1"/>
</dbReference>
<dbReference type="FunFam" id="3.40.50.720:FF:000084">
    <property type="entry name" value="Short-chain dehydrogenase reductase"/>
    <property type="match status" value="1"/>
</dbReference>
<dbReference type="PRINTS" id="PR00080">
    <property type="entry name" value="SDRFAMILY"/>
</dbReference>
<dbReference type="AlphaFoldDB" id="A0A1N5WJG8"/>
<evidence type="ECO:0000256" key="1">
    <source>
        <dbReference type="ARBA" id="ARBA00006484"/>
    </source>
</evidence>
<protein>
    <submittedName>
        <fullName evidence="2">Short-chain dehydrogenase/reductase SDR</fullName>
    </submittedName>
</protein>